<dbReference type="Pfam" id="PF03235">
    <property type="entry name" value="GmrSD_N"/>
    <property type="match status" value="1"/>
</dbReference>
<dbReference type="InterPro" id="IPR004919">
    <property type="entry name" value="GmrSD_N"/>
</dbReference>
<dbReference type="PANTHER" id="PTHR35149:SF2">
    <property type="entry name" value="DUF262 DOMAIN-CONTAINING PROTEIN"/>
    <property type="match status" value="1"/>
</dbReference>
<sequence length="541" mass="63942">MALSLSAEQKELLKIFKIEEQYVIPPYQRPYSWEYDHCFQLYNDLVKAFDSKQDYFIGNIIIAKANNNKETLEVVDGQQRLITSMLLFKVLFLFQPEIKVLQHLLEKEDWEGTNTVSRVRSDVFEANDGISLSEVLKYDLNKIESRYSTVIDKNDKLIERLCKSRFEANILYFYNWVKFFKDRRQDLKDFTSYILTQVYLLPIELSGNTQDEANEKALVIFETINNRGMNLEDADIFKAKLYNKAKNIQEEKIFIDLWTDFKASCDSLNLNIDDIFRYYSHIIRGKEGITLSETNLREFFINEKFSPLELKKYKDVLADLFKILEILETLNQEKIRSTETAKWLQIIDAYTNQYPRYAIVNYLYVNQLTIDGSFDNFLKSLIRFIFYQGSTSTVKFEIYNIIKQTSSGITIGSYFREEITSEYFNFLGRLKKGFALLAFYINEDHALTNYNIDKIINLKDQKMLSEDWKEKELADIIDSLGNFLILDIPKKNIGFNKKSQYYNSSNIPEIKNLFSNGDFTYNNFRSRDTLLKNRLVKFFKE</sequence>
<reference evidence="2 3" key="1">
    <citation type="submission" date="2024-03" db="EMBL/GenBank/DDBJ databases">
        <title>Flavobacterium soyae.</title>
        <authorList>
            <person name="Zheng W."/>
        </authorList>
    </citation>
    <scope>NUCLEOTIDE SEQUENCE [LARGE SCALE GENOMIC DNA]</scope>
    <source>
        <strain evidence="2 3">55</strain>
    </source>
</reference>
<organism evidence="2 3">
    <name type="scientific">Flavobacterium soyae</name>
    <dbReference type="NCBI Taxonomy" id="2903098"/>
    <lineage>
        <taxon>Bacteria</taxon>
        <taxon>Pseudomonadati</taxon>
        <taxon>Bacteroidota</taxon>
        <taxon>Flavobacteriia</taxon>
        <taxon>Flavobacteriales</taxon>
        <taxon>Flavobacteriaceae</taxon>
        <taxon>Flavobacterium</taxon>
    </lineage>
</organism>
<dbReference type="RefSeq" id="WP_406843493.1">
    <property type="nucleotide sequence ID" value="NZ_CP150845.1"/>
</dbReference>
<dbReference type="Proteomes" id="UP001623852">
    <property type="component" value="Chromosome"/>
</dbReference>
<evidence type="ECO:0000313" key="3">
    <source>
        <dbReference type="Proteomes" id="UP001623852"/>
    </source>
</evidence>
<evidence type="ECO:0000313" key="2">
    <source>
        <dbReference type="EMBL" id="WYZ18587.1"/>
    </source>
</evidence>
<dbReference type="PANTHER" id="PTHR35149">
    <property type="entry name" value="SLL5132 PROTEIN"/>
    <property type="match status" value="1"/>
</dbReference>
<protein>
    <submittedName>
        <fullName evidence="2">DUF262 domain-containing protein</fullName>
    </submittedName>
</protein>
<feature type="domain" description="GmrSD restriction endonucleases N-terminal" evidence="1">
    <location>
        <begin position="14"/>
        <end position="241"/>
    </location>
</feature>
<evidence type="ECO:0000259" key="1">
    <source>
        <dbReference type="Pfam" id="PF03235"/>
    </source>
</evidence>
<keyword evidence="3" id="KW-1185">Reference proteome</keyword>
<proteinExistence type="predicted"/>
<gene>
    <name evidence="2" type="ORF">AABD74_15610</name>
</gene>
<accession>A0ABZ2UB32</accession>
<name>A0ABZ2UB32_9FLAO</name>
<dbReference type="EMBL" id="CP150845">
    <property type="protein sequence ID" value="WYZ18587.1"/>
    <property type="molecule type" value="Genomic_DNA"/>
</dbReference>